<name>A0A6A7C6R2_9PEZI</name>
<keyword evidence="1" id="KW-1133">Transmembrane helix</keyword>
<dbReference type="AlphaFoldDB" id="A0A6A7C6R2"/>
<accession>A0A6A7C6R2</accession>
<protein>
    <submittedName>
        <fullName evidence="2">Uncharacterized protein</fullName>
    </submittedName>
</protein>
<keyword evidence="1" id="KW-0812">Transmembrane</keyword>
<sequence>MPFPLVSSQTLRIEYGEVYSHILSLLFFLISFLGYHDLPAFGAILPFSKGLLHQSVEDQKSCSPSMRRHGGCVSSISASTPPFALGLRGAGGLNHRRTLPSVLR</sequence>
<evidence type="ECO:0000313" key="3">
    <source>
        <dbReference type="Proteomes" id="UP000799421"/>
    </source>
</evidence>
<keyword evidence="3" id="KW-1185">Reference proteome</keyword>
<keyword evidence="1" id="KW-0472">Membrane</keyword>
<proteinExistence type="predicted"/>
<dbReference type="EMBL" id="MU005963">
    <property type="protein sequence ID" value="KAF2862927.1"/>
    <property type="molecule type" value="Genomic_DNA"/>
</dbReference>
<gene>
    <name evidence="2" type="ORF">K470DRAFT_153657</name>
</gene>
<organism evidence="2 3">
    <name type="scientific">Piedraia hortae CBS 480.64</name>
    <dbReference type="NCBI Taxonomy" id="1314780"/>
    <lineage>
        <taxon>Eukaryota</taxon>
        <taxon>Fungi</taxon>
        <taxon>Dikarya</taxon>
        <taxon>Ascomycota</taxon>
        <taxon>Pezizomycotina</taxon>
        <taxon>Dothideomycetes</taxon>
        <taxon>Dothideomycetidae</taxon>
        <taxon>Capnodiales</taxon>
        <taxon>Piedraiaceae</taxon>
        <taxon>Piedraia</taxon>
    </lineage>
</organism>
<evidence type="ECO:0000256" key="1">
    <source>
        <dbReference type="SAM" id="Phobius"/>
    </source>
</evidence>
<reference evidence="2" key="1">
    <citation type="journal article" date="2020" name="Stud. Mycol.">
        <title>101 Dothideomycetes genomes: a test case for predicting lifestyles and emergence of pathogens.</title>
        <authorList>
            <person name="Haridas S."/>
            <person name="Albert R."/>
            <person name="Binder M."/>
            <person name="Bloem J."/>
            <person name="Labutti K."/>
            <person name="Salamov A."/>
            <person name="Andreopoulos B."/>
            <person name="Baker S."/>
            <person name="Barry K."/>
            <person name="Bills G."/>
            <person name="Bluhm B."/>
            <person name="Cannon C."/>
            <person name="Castanera R."/>
            <person name="Culley D."/>
            <person name="Daum C."/>
            <person name="Ezra D."/>
            <person name="Gonzalez J."/>
            <person name="Henrissat B."/>
            <person name="Kuo A."/>
            <person name="Liang C."/>
            <person name="Lipzen A."/>
            <person name="Lutzoni F."/>
            <person name="Magnuson J."/>
            <person name="Mondo S."/>
            <person name="Nolan M."/>
            <person name="Ohm R."/>
            <person name="Pangilinan J."/>
            <person name="Park H.-J."/>
            <person name="Ramirez L."/>
            <person name="Alfaro M."/>
            <person name="Sun H."/>
            <person name="Tritt A."/>
            <person name="Yoshinaga Y."/>
            <person name="Zwiers L.-H."/>
            <person name="Turgeon B."/>
            <person name="Goodwin S."/>
            <person name="Spatafora J."/>
            <person name="Crous P."/>
            <person name="Grigoriev I."/>
        </authorList>
    </citation>
    <scope>NUCLEOTIDE SEQUENCE</scope>
    <source>
        <strain evidence="2">CBS 480.64</strain>
    </source>
</reference>
<dbReference type="Proteomes" id="UP000799421">
    <property type="component" value="Unassembled WGS sequence"/>
</dbReference>
<evidence type="ECO:0000313" key="2">
    <source>
        <dbReference type="EMBL" id="KAF2862927.1"/>
    </source>
</evidence>
<feature type="transmembrane region" description="Helical" evidence="1">
    <location>
        <begin position="18"/>
        <end position="35"/>
    </location>
</feature>